<dbReference type="InterPro" id="IPR039448">
    <property type="entry name" value="Beta_helix"/>
</dbReference>
<dbReference type="Proteomes" id="UP000722485">
    <property type="component" value="Unassembled WGS sequence"/>
</dbReference>
<organism evidence="3 4">
    <name type="scientific">Cylindrodendrum hubeiense</name>
    <dbReference type="NCBI Taxonomy" id="595255"/>
    <lineage>
        <taxon>Eukaryota</taxon>
        <taxon>Fungi</taxon>
        <taxon>Dikarya</taxon>
        <taxon>Ascomycota</taxon>
        <taxon>Pezizomycotina</taxon>
        <taxon>Sordariomycetes</taxon>
        <taxon>Hypocreomycetidae</taxon>
        <taxon>Hypocreales</taxon>
        <taxon>Nectriaceae</taxon>
        <taxon>Cylindrodendrum</taxon>
    </lineage>
</organism>
<dbReference type="InterPro" id="IPR011050">
    <property type="entry name" value="Pectin_lyase_fold/virulence"/>
</dbReference>
<feature type="domain" description="Right handed beta helix" evidence="2">
    <location>
        <begin position="189"/>
        <end position="341"/>
    </location>
</feature>
<dbReference type="OrthoDB" id="3488255at2759"/>
<evidence type="ECO:0000259" key="2">
    <source>
        <dbReference type="Pfam" id="PF13229"/>
    </source>
</evidence>
<keyword evidence="4" id="KW-1185">Reference proteome</keyword>
<evidence type="ECO:0000313" key="3">
    <source>
        <dbReference type="EMBL" id="KAF7557792.1"/>
    </source>
</evidence>
<dbReference type="SMART" id="SM00710">
    <property type="entry name" value="PbH1"/>
    <property type="match status" value="6"/>
</dbReference>
<reference evidence="3" key="1">
    <citation type="submission" date="2020-03" db="EMBL/GenBank/DDBJ databases">
        <title>Draft Genome Sequence of Cylindrodendrum hubeiense.</title>
        <authorList>
            <person name="Buettner E."/>
            <person name="Kellner H."/>
        </authorList>
    </citation>
    <scope>NUCLEOTIDE SEQUENCE</scope>
    <source>
        <strain evidence="3">IHI 201604</strain>
    </source>
</reference>
<gene>
    <name evidence="3" type="ORF">G7Z17_g428</name>
</gene>
<dbReference type="EMBL" id="JAANBB010000003">
    <property type="protein sequence ID" value="KAF7557792.1"/>
    <property type="molecule type" value="Genomic_DNA"/>
</dbReference>
<accession>A0A9P5HPX0</accession>
<feature type="signal peptide" evidence="1">
    <location>
        <begin position="1"/>
        <end position="18"/>
    </location>
</feature>
<dbReference type="AlphaFoldDB" id="A0A9P5HPX0"/>
<comment type="caution">
    <text evidence="3">The sequence shown here is derived from an EMBL/GenBank/DDBJ whole genome shotgun (WGS) entry which is preliminary data.</text>
</comment>
<feature type="chain" id="PRO_5040399602" description="Right handed beta helix domain-containing protein" evidence="1">
    <location>
        <begin position="19"/>
        <end position="401"/>
    </location>
</feature>
<evidence type="ECO:0000313" key="4">
    <source>
        <dbReference type="Proteomes" id="UP000722485"/>
    </source>
</evidence>
<name>A0A9P5HPX0_9HYPO</name>
<dbReference type="InterPro" id="IPR006626">
    <property type="entry name" value="PbH1"/>
</dbReference>
<dbReference type="Gene3D" id="2.160.20.10">
    <property type="entry name" value="Single-stranded right-handed beta-helix, Pectin lyase-like"/>
    <property type="match status" value="1"/>
</dbReference>
<evidence type="ECO:0000256" key="1">
    <source>
        <dbReference type="SAM" id="SignalP"/>
    </source>
</evidence>
<keyword evidence="1" id="KW-0732">Signal</keyword>
<proteinExistence type="predicted"/>
<dbReference type="SUPFAM" id="SSF51126">
    <property type="entry name" value="Pectin lyase-like"/>
    <property type="match status" value="1"/>
</dbReference>
<sequence>MKFSLAVAKAALVGLAAATPLTSPKDAAGLEDRDYGYDACEYEDNRCCKYQDWEYKEKGFKYDSEDDYDYRRTVYVKYPQKIQDALNKAKYGDKIIVSAGTYKEQLTITKHGVQLIGKGATLLPPDTLVDNQCSGIAGPGTQVGICITGYKVKLEPFLAEHQKVASVKNLVNDVLVTGFTISQFPGINIAVVGARNARVAKNTITDGSVYGGLTIGSVNTHFDQNKVTASAFGNIGICMDNKSGVLISGNKVSNQVIGLCVQTNRADVQYNDVTASCFGIFVDPGVDGAKIRHNHIGAAPFFCSPYTTGILLDGAVNTKVLDNVVEGQLADGPGRGIAIVDDPCTFQPLGLACITLGHAATASGNVVLRNTLRDNDLDISLESTGKKNVVACNDIKKPVPT</sequence>
<dbReference type="Pfam" id="PF13229">
    <property type="entry name" value="Beta_helix"/>
    <property type="match status" value="1"/>
</dbReference>
<protein>
    <recommendedName>
        <fullName evidence="2">Right handed beta helix domain-containing protein</fullName>
    </recommendedName>
</protein>
<dbReference type="InterPro" id="IPR012334">
    <property type="entry name" value="Pectin_lyas_fold"/>
</dbReference>